<keyword evidence="12" id="KW-1133">Transmembrane helix</keyword>
<evidence type="ECO:0000256" key="10">
    <source>
        <dbReference type="ARBA" id="ARBA00022723"/>
    </source>
</evidence>
<evidence type="ECO:0000256" key="4">
    <source>
        <dbReference type="ARBA" id="ARBA00004922"/>
    </source>
</evidence>
<dbReference type="EC" id="2.4.99.21" evidence="6"/>
<dbReference type="eggNOG" id="arCOG02044">
    <property type="taxonomic scope" value="Archaea"/>
</dbReference>
<dbReference type="RefSeq" id="WP_013468391.1">
    <property type="nucleotide sequence ID" value="NC_014804.1"/>
</dbReference>
<evidence type="ECO:0000256" key="3">
    <source>
        <dbReference type="ARBA" id="ARBA00004651"/>
    </source>
</evidence>
<evidence type="ECO:0000256" key="12">
    <source>
        <dbReference type="ARBA" id="ARBA00022989"/>
    </source>
</evidence>
<keyword evidence="9" id="KW-0812">Transmembrane</keyword>
<dbReference type="Pfam" id="PF02516">
    <property type="entry name" value="STT3"/>
    <property type="match status" value="1"/>
</dbReference>
<comment type="pathway">
    <text evidence="4">Protein modification; protein glycosylation.</text>
</comment>
<evidence type="ECO:0000256" key="6">
    <source>
        <dbReference type="ARBA" id="ARBA00012602"/>
    </source>
</evidence>
<evidence type="ECO:0000256" key="2">
    <source>
        <dbReference type="ARBA" id="ARBA00001946"/>
    </source>
</evidence>
<dbReference type="GO" id="GO:0005886">
    <property type="term" value="C:plasma membrane"/>
    <property type="evidence" value="ECO:0007669"/>
    <property type="project" value="UniProtKB-SubCell"/>
</dbReference>
<comment type="subcellular location">
    <subcellularLocation>
        <location evidence="3">Cell membrane</location>
        <topology evidence="3">Multi-pass membrane protein</topology>
    </subcellularLocation>
</comment>
<dbReference type="GeneID" id="10042436"/>
<dbReference type="UniPathway" id="UPA00378"/>
<dbReference type="PANTHER" id="PTHR13872">
    <property type="entry name" value="DOLICHYL-DIPHOSPHOOLIGOSACCHARIDE--PROTEIN GLYCOSYLTRANSFERASE SUBUNIT"/>
    <property type="match status" value="1"/>
</dbReference>
<evidence type="ECO:0000256" key="13">
    <source>
        <dbReference type="ARBA" id="ARBA00023136"/>
    </source>
</evidence>
<dbReference type="Pfam" id="PF21436">
    <property type="entry name" value="STT3-PglB_core"/>
    <property type="match status" value="1"/>
</dbReference>
<comment type="similarity">
    <text evidence="5">Belongs to the STT3 family.</text>
</comment>
<keyword evidence="8" id="KW-0808">Transferase</keyword>
<dbReference type="Proteomes" id="UP000007478">
    <property type="component" value="Chromosome"/>
</dbReference>
<evidence type="ECO:0000256" key="14">
    <source>
        <dbReference type="ARBA" id="ARBA00023211"/>
    </source>
</evidence>
<evidence type="ECO:0000259" key="18">
    <source>
        <dbReference type="Pfam" id="PF21436"/>
    </source>
</evidence>
<accession>F0LLZ6</accession>
<dbReference type="InterPro" id="IPR048999">
    <property type="entry name" value="STT3-PglB_core"/>
</dbReference>
<proteinExistence type="inferred from homology"/>
<dbReference type="HOGENOM" id="CLU_355503_0_0_2"/>
<feature type="domain" description="Oligosaccharyl transferase STT3 N-terminal" evidence="17">
    <location>
        <begin position="34"/>
        <end position="433"/>
    </location>
</feature>
<dbReference type="InterPro" id="IPR048307">
    <property type="entry name" value="STT3_N"/>
</dbReference>
<keyword evidence="20" id="KW-1185">Reference proteome</keyword>
<evidence type="ECO:0000256" key="16">
    <source>
        <dbReference type="ARBA" id="ARBA00034066"/>
    </source>
</evidence>
<evidence type="ECO:0000256" key="9">
    <source>
        <dbReference type="ARBA" id="ARBA00022692"/>
    </source>
</evidence>
<evidence type="ECO:0000256" key="11">
    <source>
        <dbReference type="ARBA" id="ARBA00022842"/>
    </source>
</evidence>
<keyword evidence="13" id="KW-0472">Membrane</keyword>
<dbReference type="GO" id="GO:0004576">
    <property type="term" value="F:oligosaccharyl transferase activity"/>
    <property type="evidence" value="ECO:0007669"/>
    <property type="project" value="InterPro"/>
</dbReference>
<protein>
    <recommendedName>
        <fullName evidence="6">dolichyl-phosphooligosaccharide-protein glycotransferase</fullName>
        <ecNumber evidence="6">2.4.99.21</ecNumber>
    </recommendedName>
    <alternativeName>
        <fullName evidence="15">Oligosaccharyl transferase</fullName>
    </alternativeName>
</protein>
<evidence type="ECO:0000256" key="7">
    <source>
        <dbReference type="ARBA" id="ARBA00022676"/>
    </source>
</evidence>
<feature type="domain" description="STT3/PglB/AglB core" evidence="18">
    <location>
        <begin position="467"/>
        <end position="497"/>
    </location>
</feature>
<evidence type="ECO:0000256" key="15">
    <source>
        <dbReference type="ARBA" id="ARBA00030679"/>
    </source>
</evidence>
<dbReference type="KEGG" id="tba:TERMP_02121"/>
<dbReference type="Gene3D" id="3.40.50.12610">
    <property type="match status" value="1"/>
</dbReference>
<dbReference type="PATRIC" id="fig|391623.17.peg.2118"/>
<comment type="cofactor">
    <cofactor evidence="2">
        <name>Mg(2+)</name>
        <dbReference type="ChEBI" id="CHEBI:18420"/>
    </cofactor>
</comment>
<dbReference type="InterPro" id="IPR003674">
    <property type="entry name" value="Oligo_trans_STT3"/>
</dbReference>
<dbReference type="EMBL" id="CP002372">
    <property type="protein sequence ID" value="ADT85095.1"/>
    <property type="molecule type" value="Genomic_DNA"/>
</dbReference>
<comment type="cofactor">
    <cofactor evidence="1">
        <name>Mn(2+)</name>
        <dbReference type="ChEBI" id="CHEBI:29035"/>
    </cofactor>
</comment>
<keyword evidence="10" id="KW-0479">Metal-binding</keyword>
<dbReference type="AlphaFoldDB" id="F0LLZ6"/>
<dbReference type="OrthoDB" id="82393at2157"/>
<gene>
    <name evidence="19" type="ordered locus">TERMP_02121</name>
</gene>
<dbReference type="GO" id="GO:0046872">
    <property type="term" value="F:metal ion binding"/>
    <property type="evidence" value="ECO:0007669"/>
    <property type="project" value="UniProtKB-KW"/>
</dbReference>
<keyword evidence="14" id="KW-0464">Manganese</keyword>
<reference evidence="19 20" key="1">
    <citation type="journal article" date="2011" name="J. Bacteriol.">
        <title>Complete genome sequence of the hyperthermophilic, piezophilic, heterotrophic, and carboxydotrophic archaeon Thermococcus barophilus MP.</title>
        <authorList>
            <person name="Vannier P."/>
            <person name="Marteinsson V.T."/>
            <person name="Fridjonsson O.H."/>
            <person name="Oger P."/>
            <person name="Jebbar M."/>
        </authorList>
    </citation>
    <scope>NUCLEOTIDE SEQUENCE [LARGE SCALE GENOMIC DNA]</scope>
    <source>
        <strain evidence="20">DSM 11836 / MP</strain>
    </source>
</reference>
<evidence type="ECO:0000256" key="1">
    <source>
        <dbReference type="ARBA" id="ARBA00001936"/>
    </source>
</evidence>
<evidence type="ECO:0000313" key="19">
    <source>
        <dbReference type="EMBL" id="ADT85095.1"/>
    </source>
</evidence>
<evidence type="ECO:0000259" key="17">
    <source>
        <dbReference type="Pfam" id="PF02516"/>
    </source>
</evidence>
<evidence type="ECO:0000313" key="20">
    <source>
        <dbReference type="Proteomes" id="UP000007478"/>
    </source>
</evidence>
<keyword evidence="7" id="KW-0328">Glycosyltransferase</keyword>
<evidence type="ECO:0000256" key="5">
    <source>
        <dbReference type="ARBA" id="ARBA00010810"/>
    </source>
</evidence>
<evidence type="ECO:0000256" key="8">
    <source>
        <dbReference type="ARBA" id="ARBA00022679"/>
    </source>
</evidence>
<keyword evidence="11" id="KW-0460">Magnesium</keyword>
<organism evidence="19 20">
    <name type="scientific">Thermococcus barophilus (strain DSM 11836 / MP)</name>
    <dbReference type="NCBI Taxonomy" id="391623"/>
    <lineage>
        <taxon>Archaea</taxon>
        <taxon>Methanobacteriati</taxon>
        <taxon>Methanobacteriota</taxon>
        <taxon>Thermococci</taxon>
        <taxon>Thermococcales</taxon>
        <taxon>Thermococcaceae</taxon>
        <taxon>Thermococcus</taxon>
    </lineage>
</organism>
<name>F0LLZ6_THEBM</name>
<comment type="catalytic activity">
    <reaction evidence="16">
        <text>an archaeal dolichyl phosphooligosaccharide + [protein]-L-asparagine = an archaeal dolichyl phosphate + a glycoprotein with the oligosaccharide chain attached by N-beta-D-glycosyl linkage to a protein L-asparagine.</text>
        <dbReference type="EC" id="2.4.99.21"/>
    </reaction>
</comment>
<dbReference type="PANTHER" id="PTHR13872:SF1">
    <property type="entry name" value="DOLICHYL-DIPHOSPHOOLIGOSACCHARIDE--PROTEIN GLYCOSYLTRANSFERASE SUBUNIT STT3B"/>
    <property type="match status" value="1"/>
</dbReference>
<sequence>MGNPKILSNYKVHFPLLILTVALGYRIYPYFTQKYLFGFDPYVHLSVIREFLNGNIRDNLIYPLSLAPYGARINEPLGIYYVPILIFKILKLLGLSLYDAFRITPVLFGILTIIFFYSFIAKLHGKKCAIYSVLFLAISFAHISRSMANYYRADNYAVFLFSIVLWAFGALLQKTDFNVHTAFYIATAGIALGISCAFWGGYIALFVFVFGILFFSLVASLLKKGKQHFYSSIYVLLSIISGGVIVFLIGPKVNYHYFQNFSKVFMYPLIFVILLFGFTLLSLRFELSNKAKISTIIIMSIVAVFGVSYYNPTLFKELLTGFGYLNSSGVYRTIMELRRPTPFDLWIGFGISIFLVPFYFLHMKKNSLLFIHLGWIIPSMYLLLNAVRFIFLASLAIAFMAGIGLVEIENIMKSIKFISKKASMAIIMSIFLLTGYLSFASLKNLHPVMDQNWENALLYLKSHSNETDIVLAWWDYGGFIQYYAERPTLTDSVYGQVMAKYVARYYLGLVPTQELKRRGVKYVIVNKELILKFGTIIRTANESGGYLMVMLPLDYTLGNTLVFSNHNIIFVLKRDGEWLGTLQIGGRKIKISRLLVESNDIKEVQLDKDGLILYANLNYGYAVVMDEKAFNTKFSQLMFRNKGDLIYSDGGTIKIFRI</sequence>